<accession>A0ABS4IXK0</accession>
<evidence type="ECO:0000313" key="1">
    <source>
        <dbReference type="EMBL" id="MBP1992307.1"/>
    </source>
</evidence>
<proteinExistence type="predicted"/>
<protein>
    <submittedName>
        <fullName evidence="1">Uncharacterized protein</fullName>
    </submittedName>
</protein>
<dbReference type="EMBL" id="JAGGLB010000013">
    <property type="protein sequence ID" value="MBP1992307.1"/>
    <property type="molecule type" value="Genomic_DNA"/>
</dbReference>
<comment type="caution">
    <text evidence="1">The sequence shown here is derived from an EMBL/GenBank/DDBJ whole genome shotgun (WGS) entry which is preliminary data.</text>
</comment>
<keyword evidence="2" id="KW-1185">Reference proteome</keyword>
<gene>
    <name evidence="1" type="ORF">J2Z66_003915</name>
</gene>
<evidence type="ECO:0000313" key="2">
    <source>
        <dbReference type="Proteomes" id="UP001519287"/>
    </source>
</evidence>
<dbReference type="RefSeq" id="WP_209973197.1">
    <property type="nucleotide sequence ID" value="NZ_JAGGLB010000013.1"/>
</dbReference>
<dbReference type="Proteomes" id="UP001519287">
    <property type="component" value="Unassembled WGS sequence"/>
</dbReference>
<name>A0ABS4IXK0_9BACL</name>
<sequence>MKTLAGSQFELGVLVIPVIHVIRVDVADRGRFVGGSAAASAFKDLFHWH</sequence>
<reference evidence="1 2" key="1">
    <citation type="submission" date="2021-03" db="EMBL/GenBank/DDBJ databases">
        <title>Genomic Encyclopedia of Type Strains, Phase IV (KMG-IV): sequencing the most valuable type-strain genomes for metagenomic binning, comparative biology and taxonomic classification.</title>
        <authorList>
            <person name="Goeker M."/>
        </authorList>
    </citation>
    <scope>NUCLEOTIDE SEQUENCE [LARGE SCALE GENOMIC DNA]</scope>
    <source>
        <strain evidence="1 2">DSM 26048</strain>
    </source>
</reference>
<organism evidence="1 2">
    <name type="scientific">Paenibacillus eucommiae</name>
    <dbReference type="NCBI Taxonomy" id="1355755"/>
    <lineage>
        <taxon>Bacteria</taxon>
        <taxon>Bacillati</taxon>
        <taxon>Bacillota</taxon>
        <taxon>Bacilli</taxon>
        <taxon>Bacillales</taxon>
        <taxon>Paenibacillaceae</taxon>
        <taxon>Paenibacillus</taxon>
    </lineage>
</organism>